<dbReference type="EMBL" id="FNFC01000006">
    <property type="protein sequence ID" value="SDJ64547.1"/>
    <property type="molecule type" value="Genomic_DNA"/>
</dbReference>
<dbReference type="GO" id="GO:0009307">
    <property type="term" value="P:DNA restriction-modification system"/>
    <property type="evidence" value="ECO:0007669"/>
    <property type="project" value="InterPro"/>
</dbReference>
<dbReference type="OrthoDB" id="237693at2157"/>
<accession>A0A1G8VF60</accession>
<keyword evidence="4" id="KW-0255">Endonuclease</keyword>
<dbReference type="InterPro" id="IPR007560">
    <property type="entry name" value="Restrct_endonuc_IV_Mrr"/>
</dbReference>
<proteinExistence type="predicted"/>
<dbReference type="Proteomes" id="UP000198856">
    <property type="component" value="Unassembled WGS sequence"/>
</dbReference>
<keyword evidence="5" id="KW-1185">Reference proteome</keyword>
<feature type="compositionally biased region" description="Polar residues" evidence="2">
    <location>
        <begin position="462"/>
        <end position="494"/>
    </location>
</feature>
<feature type="compositionally biased region" description="Basic and acidic residues" evidence="2">
    <location>
        <begin position="498"/>
        <end position="509"/>
    </location>
</feature>
<reference evidence="4 5" key="1">
    <citation type="submission" date="2016-10" db="EMBL/GenBank/DDBJ databases">
        <authorList>
            <person name="de Groot N.N."/>
        </authorList>
    </citation>
    <scope>NUCLEOTIDE SEQUENCE [LARGE SCALE GENOMIC DNA]</scope>
    <source>
        <strain evidence="4 5">IBRC-M10015</strain>
    </source>
</reference>
<dbReference type="GO" id="GO:0003677">
    <property type="term" value="F:DNA binding"/>
    <property type="evidence" value="ECO:0007669"/>
    <property type="project" value="InterPro"/>
</dbReference>
<protein>
    <submittedName>
        <fullName evidence="4">Restriction endonuclease</fullName>
    </submittedName>
</protein>
<evidence type="ECO:0000313" key="5">
    <source>
        <dbReference type="Proteomes" id="UP000198856"/>
    </source>
</evidence>
<dbReference type="GO" id="GO:0004519">
    <property type="term" value="F:endonuclease activity"/>
    <property type="evidence" value="ECO:0007669"/>
    <property type="project" value="UniProtKB-KW"/>
</dbReference>
<keyword evidence="1" id="KW-0175">Coiled coil</keyword>
<name>A0A1G8VF60_9EURY</name>
<evidence type="ECO:0000256" key="2">
    <source>
        <dbReference type="SAM" id="MobiDB-lite"/>
    </source>
</evidence>
<gene>
    <name evidence="4" type="ORF">SAMN05216226_106185</name>
</gene>
<feature type="region of interest" description="Disordered" evidence="2">
    <location>
        <begin position="428"/>
        <end position="575"/>
    </location>
</feature>
<feature type="compositionally biased region" description="Polar residues" evidence="2">
    <location>
        <begin position="523"/>
        <end position="540"/>
    </location>
</feature>
<feature type="domain" description="Restriction endonuclease type IV Mrr" evidence="3">
    <location>
        <begin position="584"/>
        <end position="695"/>
    </location>
</feature>
<evidence type="ECO:0000313" key="4">
    <source>
        <dbReference type="EMBL" id="SDJ64547.1"/>
    </source>
</evidence>
<dbReference type="AlphaFoldDB" id="A0A1G8VF60"/>
<keyword evidence="4" id="KW-0540">Nuclease</keyword>
<dbReference type="STRING" id="890420.SAMN05216226_106185"/>
<organism evidence="4 5">
    <name type="scientific">Halovenus aranensis</name>
    <dbReference type="NCBI Taxonomy" id="890420"/>
    <lineage>
        <taxon>Archaea</taxon>
        <taxon>Methanobacteriati</taxon>
        <taxon>Methanobacteriota</taxon>
        <taxon>Stenosarchaea group</taxon>
        <taxon>Halobacteria</taxon>
        <taxon>Halobacteriales</taxon>
        <taxon>Haloarculaceae</taxon>
        <taxon>Halovenus</taxon>
    </lineage>
</organism>
<evidence type="ECO:0000259" key="3">
    <source>
        <dbReference type="Pfam" id="PF04471"/>
    </source>
</evidence>
<feature type="coiled-coil region" evidence="1">
    <location>
        <begin position="161"/>
        <end position="268"/>
    </location>
</feature>
<dbReference type="RefSeq" id="WP_092701761.1">
    <property type="nucleotide sequence ID" value="NZ_FNFC01000006.1"/>
</dbReference>
<keyword evidence="4" id="KW-0378">Hydrolase</keyword>
<feature type="compositionally biased region" description="Basic and acidic residues" evidence="2">
    <location>
        <begin position="562"/>
        <end position="572"/>
    </location>
</feature>
<evidence type="ECO:0000256" key="1">
    <source>
        <dbReference type="SAM" id="Coils"/>
    </source>
</evidence>
<sequence>MGKVIDLTEFEERPEILTSTALTGGLLGGGTMLSTAPLETYLEDQESPVYAARNTKAGLEIERPAGTDCIEPGDDHQALALLTDLRVLFVVGQAAGDHRVEIPLDRIVEVKSEFEDFRTSELKIHTIADECWLFQCTDDTEPFAEAADELAQLWTHAQRLLDEAEMQVSSAEDALSESAIDRARDELGDAEGKIGRARDRIAEVGPAAADKVYRRAASLSRRLVTLERKLTAAEGARAHNRAQTAWEQREYEAAATGYERAIDSYERALSTDGLEPTQDALERRLRGAVKERELLRVGPLVDADTDRRRAIAREDPEEAAVWWVRALDGYRELLSLDWAKETRAFVHDREDIREETVEIADEAIGTHIRAGQQWIHAADRLARTGHEEQADRVYERAREQFEEAEEIASEVRPVKLDEIQSKQELVETRLSEGTPDEPVRSSASQTVEITGFHVDPDDGLVTDTNETQPATEDTVASRQPQQSEGVAENQTDGVTTPDRQEETAREHPPADSGQTHSERTDAPTDQQTGKEPSMLEQMQSAPAEDGDSPSPEATEAADDSESTERPNSHTDDQSGTLTDQLVSLTDDQFDAVVDDLWESQGWTTMSLSVQSRSAFDVLAMRDQPEEERLGIWTLHDPDGHVDTEELATCKDALEASNGADAATIVTTATVTPEAESALTDEPITVVETTELCQLLRFEALADEVRSLA</sequence>
<dbReference type="Pfam" id="PF04471">
    <property type="entry name" value="Mrr_cat"/>
    <property type="match status" value="1"/>
</dbReference>